<gene>
    <name evidence="3" type="ORF">EDD68_10116</name>
</gene>
<dbReference type="Gene3D" id="3.40.50.2300">
    <property type="match status" value="1"/>
</dbReference>
<keyword evidence="1" id="KW-0597">Phosphoprotein</keyword>
<dbReference type="Proteomes" id="UP000294650">
    <property type="component" value="Unassembled WGS sequence"/>
</dbReference>
<feature type="domain" description="Response regulatory" evidence="2">
    <location>
        <begin position="3"/>
        <end position="118"/>
    </location>
</feature>
<dbReference type="GO" id="GO:0000160">
    <property type="term" value="P:phosphorelay signal transduction system"/>
    <property type="evidence" value="ECO:0007669"/>
    <property type="project" value="InterPro"/>
</dbReference>
<feature type="modified residue" description="4-aspartylphosphate" evidence="1">
    <location>
        <position position="53"/>
    </location>
</feature>
<dbReference type="Pfam" id="PF00072">
    <property type="entry name" value="Response_reg"/>
    <property type="match status" value="1"/>
</dbReference>
<dbReference type="EMBL" id="SMAN01000001">
    <property type="protein sequence ID" value="TCT26663.1"/>
    <property type="molecule type" value="Genomic_DNA"/>
</dbReference>
<accession>A0A4R3NCG5</accession>
<dbReference type="SMART" id="SM00448">
    <property type="entry name" value="REC"/>
    <property type="match status" value="1"/>
</dbReference>
<dbReference type="SUPFAM" id="SSF52172">
    <property type="entry name" value="CheY-like"/>
    <property type="match status" value="1"/>
</dbReference>
<keyword evidence="4" id="KW-1185">Reference proteome</keyword>
<dbReference type="PANTHER" id="PTHR43228:SF1">
    <property type="entry name" value="TWO-COMPONENT RESPONSE REGULATOR ARR22"/>
    <property type="match status" value="1"/>
</dbReference>
<organism evidence="3 4">
    <name type="scientific">Melghiribacillus thermohalophilus</name>
    <dbReference type="NCBI Taxonomy" id="1324956"/>
    <lineage>
        <taxon>Bacteria</taxon>
        <taxon>Bacillati</taxon>
        <taxon>Bacillota</taxon>
        <taxon>Bacilli</taxon>
        <taxon>Bacillales</taxon>
        <taxon>Bacillaceae</taxon>
        <taxon>Melghiribacillus</taxon>
    </lineage>
</organism>
<name>A0A4R3NCG5_9BACI</name>
<evidence type="ECO:0000259" key="2">
    <source>
        <dbReference type="PROSITE" id="PS50110"/>
    </source>
</evidence>
<dbReference type="AlphaFoldDB" id="A0A4R3NCG5"/>
<comment type="caution">
    <text evidence="3">The sequence shown here is derived from an EMBL/GenBank/DDBJ whole genome shotgun (WGS) entry which is preliminary data.</text>
</comment>
<proteinExistence type="predicted"/>
<dbReference type="OrthoDB" id="9790669at2"/>
<reference evidence="3 4" key="1">
    <citation type="submission" date="2019-03" db="EMBL/GenBank/DDBJ databases">
        <title>Genomic Encyclopedia of Type Strains, Phase IV (KMG-IV): sequencing the most valuable type-strain genomes for metagenomic binning, comparative biology and taxonomic classification.</title>
        <authorList>
            <person name="Goeker M."/>
        </authorList>
    </citation>
    <scope>NUCLEOTIDE SEQUENCE [LARGE SCALE GENOMIC DNA]</scope>
    <source>
        <strain evidence="3 4">DSM 25894</strain>
    </source>
</reference>
<dbReference type="InterPro" id="IPR011006">
    <property type="entry name" value="CheY-like_superfamily"/>
</dbReference>
<dbReference type="InterPro" id="IPR052048">
    <property type="entry name" value="ST_Response_Regulator"/>
</dbReference>
<sequence>MGKILVVDDTKFMRQTLSSILTNNGHEVIGEAENGEKAVELYEKFRPDLVTMDITMPVLNGIEAARRILAKDPDASIIMCSAIGQQKIVVEAIQIGAKDFIVKPFDEMQVLNTVNKILFN</sequence>
<evidence type="ECO:0000313" key="4">
    <source>
        <dbReference type="Proteomes" id="UP000294650"/>
    </source>
</evidence>
<dbReference type="InterPro" id="IPR001789">
    <property type="entry name" value="Sig_transdc_resp-reg_receiver"/>
</dbReference>
<evidence type="ECO:0000313" key="3">
    <source>
        <dbReference type="EMBL" id="TCT26663.1"/>
    </source>
</evidence>
<dbReference type="CDD" id="cd17542">
    <property type="entry name" value="REC_CheY"/>
    <property type="match status" value="1"/>
</dbReference>
<dbReference type="RefSeq" id="WP_132369910.1">
    <property type="nucleotide sequence ID" value="NZ_SMAN01000001.1"/>
</dbReference>
<dbReference type="PANTHER" id="PTHR43228">
    <property type="entry name" value="TWO-COMPONENT RESPONSE REGULATOR"/>
    <property type="match status" value="1"/>
</dbReference>
<protein>
    <submittedName>
        <fullName evidence="3">Two-component system chemotaxis response regulator CheY</fullName>
    </submittedName>
</protein>
<evidence type="ECO:0000256" key="1">
    <source>
        <dbReference type="PROSITE-ProRule" id="PRU00169"/>
    </source>
</evidence>
<dbReference type="PROSITE" id="PS50110">
    <property type="entry name" value="RESPONSE_REGULATORY"/>
    <property type="match status" value="1"/>
</dbReference>